<dbReference type="InterPro" id="IPR036188">
    <property type="entry name" value="FAD/NAD-bd_sf"/>
</dbReference>
<organism evidence="3">
    <name type="scientific">marine metagenome</name>
    <dbReference type="NCBI Taxonomy" id="408172"/>
    <lineage>
        <taxon>unclassified sequences</taxon>
        <taxon>metagenomes</taxon>
        <taxon>ecological metagenomes</taxon>
    </lineage>
</organism>
<dbReference type="InterPro" id="IPR006076">
    <property type="entry name" value="FAD-dep_OxRdtase"/>
</dbReference>
<dbReference type="PANTHER" id="PTHR13847">
    <property type="entry name" value="SARCOSINE DEHYDROGENASE-RELATED"/>
    <property type="match status" value="1"/>
</dbReference>
<dbReference type="Pfam" id="PF01266">
    <property type="entry name" value="DAO"/>
    <property type="match status" value="1"/>
</dbReference>
<dbReference type="EMBL" id="UINC01213510">
    <property type="protein sequence ID" value="SVE38315.1"/>
    <property type="molecule type" value="Genomic_DNA"/>
</dbReference>
<name>A0A383D238_9ZZZZ</name>
<dbReference type="Gene3D" id="3.50.50.60">
    <property type="entry name" value="FAD/NAD(P)-binding domain"/>
    <property type="match status" value="1"/>
</dbReference>
<dbReference type="GO" id="GO:0005737">
    <property type="term" value="C:cytoplasm"/>
    <property type="evidence" value="ECO:0007669"/>
    <property type="project" value="TreeGrafter"/>
</dbReference>
<keyword evidence="1" id="KW-0560">Oxidoreductase</keyword>
<accession>A0A383D238</accession>
<dbReference type="Gene3D" id="3.30.9.10">
    <property type="entry name" value="D-Amino Acid Oxidase, subunit A, domain 2"/>
    <property type="match status" value="1"/>
</dbReference>
<evidence type="ECO:0000259" key="2">
    <source>
        <dbReference type="Pfam" id="PF01266"/>
    </source>
</evidence>
<feature type="domain" description="FAD dependent oxidoreductase" evidence="2">
    <location>
        <begin position="11"/>
        <end position="112"/>
    </location>
</feature>
<dbReference type="AlphaFoldDB" id="A0A383D238"/>
<protein>
    <recommendedName>
        <fullName evidence="2">FAD dependent oxidoreductase domain-containing protein</fullName>
    </recommendedName>
</protein>
<reference evidence="3" key="1">
    <citation type="submission" date="2018-05" db="EMBL/GenBank/DDBJ databases">
        <authorList>
            <person name="Lanie J.A."/>
            <person name="Ng W.-L."/>
            <person name="Kazmierczak K.M."/>
            <person name="Andrzejewski T.M."/>
            <person name="Davidsen T.M."/>
            <person name="Wayne K.J."/>
            <person name="Tettelin H."/>
            <person name="Glass J.I."/>
            <person name="Rusch D."/>
            <person name="Podicherti R."/>
            <person name="Tsui H.-C.T."/>
            <person name="Winkler M.E."/>
        </authorList>
    </citation>
    <scope>NUCLEOTIDE SEQUENCE</scope>
</reference>
<dbReference type="GO" id="GO:0016491">
    <property type="term" value="F:oxidoreductase activity"/>
    <property type="evidence" value="ECO:0007669"/>
    <property type="project" value="UniProtKB-KW"/>
</dbReference>
<proteinExistence type="predicted"/>
<dbReference type="PANTHER" id="PTHR13847:SF287">
    <property type="entry name" value="FAD-DEPENDENT OXIDOREDUCTASE DOMAIN-CONTAINING PROTEIN 1"/>
    <property type="match status" value="1"/>
</dbReference>
<feature type="non-terminal residue" evidence="3">
    <location>
        <position position="117"/>
    </location>
</feature>
<sequence>MSENLPTTAEIVILGGGVMGASTAYHLCKAGFKKVVLLERESFFGTGATGRCAGGIRHQFNTEINIRLSQLSLRMLDTLEEETGTAAQVRKCGYLFVLTREADVVSFQKTVSLQNRL</sequence>
<dbReference type="SUPFAM" id="SSF51905">
    <property type="entry name" value="FAD/NAD(P)-binding domain"/>
    <property type="match status" value="1"/>
</dbReference>
<evidence type="ECO:0000313" key="3">
    <source>
        <dbReference type="EMBL" id="SVE38315.1"/>
    </source>
</evidence>
<evidence type="ECO:0000256" key="1">
    <source>
        <dbReference type="ARBA" id="ARBA00023002"/>
    </source>
</evidence>
<gene>
    <name evidence="3" type="ORF">METZ01_LOCUS491169</name>
</gene>